<evidence type="ECO:0000313" key="2">
    <source>
        <dbReference type="EMBL" id="CDS88908.1"/>
    </source>
</evidence>
<reference evidence="5" key="2">
    <citation type="journal article" date="2018" name="Genome Biol.">
        <title>SKESA: strategic k-mer extension for scrupulous assemblies.</title>
        <authorList>
            <person name="Souvorov A."/>
            <person name="Agarwala R."/>
            <person name="Lipman D.J."/>
        </authorList>
    </citation>
    <scope>NUCLEOTIDE SEQUENCE</scope>
    <source>
        <strain evidence="6">Clostridioides</strain>
        <strain evidence="5">HN1000</strain>
    </source>
</reference>
<dbReference type="GeneID" id="66352520"/>
<dbReference type="EMBL" id="LK932535">
    <property type="protein sequence ID" value="CDS90270.1"/>
    <property type="molecule type" value="Genomic_DNA"/>
</dbReference>
<dbReference type="Proteomes" id="UP000879542">
    <property type="component" value="Unassembled WGS sequence"/>
</dbReference>
<reference evidence="3" key="1">
    <citation type="submission" date="2014-07" db="EMBL/GenBank/DDBJ databases">
        <authorList>
            <person name="Monot Marc"/>
        </authorList>
    </citation>
    <scope>NUCLEOTIDE SEQUENCE</scope>
    <source>
        <strain evidence="4">7032989</strain>
        <strain evidence="2">7032994</strain>
    </source>
</reference>
<organism evidence="3">
    <name type="scientific">Clostridioides difficile</name>
    <name type="common">Peptoclostridium difficile</name>
    <dbReference type="NCBI Taxonomy" id="1496"/>
    <lineage>
        <taxon>Bacteria</taxon>
        <taxon>Bacillati</taxon>
        <taxon>Bacillota</taxon>
        <taxon>Clostridia</taxon>
        <taxon>Peptostreptococcales</taxon>
        <taxon>Peptostreptococcaceae</taxon>
        <taxon>Clostridioides</taxon>
    </lineage>
</organism>
<dbReference type="PANTHER" id="PTHR38430">
    <property type="entry name" value="PROTEIN-ARGININE KINASE ACTIVATOR PROTEIN"/>
    <property type="match status" value="1"/>
</dbReference>
<dbReference type="Proteomes" id="UP000346772">
    <property type="component" value="Unassembled WGS sequence"/>
</dbReference>
<sequence length="164" mass="19049">MLCQKCNKNKASVYYNKIVNGEKTEMYLCSECAKENTEMNFNLDMPFSMMDIFSNLGFQPKKELEEKLVCPKCNTTYSEFKNNGRFGCSECYNAFSSQVNPMLQNIHGHIEHTGKAPKKSFYKISVENEIKELKEDLDRAIKNEEYELAAQFRDKIKYLKGSID</sequence>
<evidence type="ECO:0000313" key="11">
    <source>
        <dbReference type="Proteomes" id="UP000189137"/>
    </source>
</evidence>
<dbReference type="EMBL" id="CAADAN010000028">
    <property type="protein sequence ID" value="VFD36654.1"/>
    <property type="molecule type" value="Genomic_DNA"/>
</dbReference>
<keyword evidence="3" id="KW-0808">Transferase</keyword>
<dbReference type="EMBL" id="DAEQIJ010000023">
    <property type="protein sequence ID" value="HBH2621596.1"/>
    <property type="molecule type" value="Genomic_DNA"/>
</dbReference>
<dbReference type="Pfam" id="PF02151">
    <property type="entry name" value="UVR"/>
    <property type="match status" value="1"/>
</dbReference>
<dbReference type="Proteomes" id="UP000411588">
    <property type="component" value="Unassembled WGS sequence"/>
</dbReference>
<dbReference type="PATRIC" id="fig|1496.1371.peg.2973"/>
<feature type="domain" description="UVR" evidence="1">
    <location>
        <begin position="127"/>
        <end position="162"/>
    </location>
</feature>
<dbReference type="PANTHER" id="PTHR38430:SF1">
    <property type="entry name" value="PROTEIN-ARGININE KINASE ACTIVATOR PROTEIN"/>
    <property type="match status" value="1"/>
</dbReference>
<dbReference type="GO" id="GO:0005507">
    <property type="term" value="F:copper ion binding"/>
    <property type="evidence" value="ECO:0007669"/>
    <property type="project" value="TreeGrafter"/>
</dbReference>
<gene>
    <name evidence="3" type="primary">mcsA</name>
    <name evidence="4" type="ORF">BN1095_240006</name>
    <name evidence="3" type="ORF">BN1096_80005</name>
    <name evidence="2" type="ORF">BN1097_70007</name>
    <name evidence="5" type="ORF">KRM00_002676</name>
    <name evidence="6" type="ORF">KRQ00_003401</name>
    <name evidence="10" type="ORF">SAMEA1402366_03453</name>
    <name evidence="8" type="ORF">SAMEA1402399_04079</name>
    <name evidence="9" type="ORF">SAMEA1710456_03244</name>
    <name evidence="7" type="ORF">SAMEA3375112_03991</name>
</gene>
<evidence type="ECO:0000313" key="12">
    <source>
        <dbReference type="Proteomes" id="UP000346772"/>
    </source>
</evidence>
<name>A0A031WDZ8_CLODI</name>
<evidence type="ECO:0000313" key="10">
    <source>
        <dbReference type="EMBL" id="VHY20072.1"/>
    </source>
</evidence>
<dbReference type="SUPFAM" id="SSF46600">
    <property type="entry name" value="C-terminal UvrC-binding domain of UvrB"/>
    <property type="match status" value="1"/>
</dbReference>
<dbReference type="PIRSF" id="PIRSF015034">
    <property type="entry name" value="YacH"/>
    <property type="match status" value="1"/>
</dbReference>
<dbReference type="OMA" id="CGKRPAT"/>
<evidence type="ECO:0000313" key="9">
    <source>
        <dbReference type="EMBL" id="VFD55706.1"/>
    </source>
</evidence>
<dbReference type="Gene3D" id="4.10.860.10">
    <property type="entry name" value="UVR domain"/>
    <property type="match status" value="1"/>
</dbReference>
<dbReference type="RefSeq" id="WP_003421255.1">
    <property type="nucleotide sequence ID" value="NZ_AP025558.1"/>
</dbReference>
<dbReference type="GO" id="GO:0008270">
    <property type="term" value="F:zinc ion binding"/>
    <property type="evidence" value="ECO:0007669"/>
    <property type="project" value="TreeGrafter"/>
</dbReference>
<dbReference type="Proteomes" id="UP000372533">
    <property type="component" value="Unassembled WGS sequence"/>
</dbReference>
<evidence type="ECO:0000313" key="8">
    <source>
        <dbReference type="EMBL" id="VFD36654.1"/>
    </source>
</evidence>
<evidence type="ECO:0000313" key="5">
    <source>
        <dbReference type="EMBL" id="HBH1543154.1"/>
    </source>
</evidence>
<reference evidence="5" key="4">
    <citation type="submission" date="2021-06" db="EMBL/GenBank/DDBJ databases">
        <authorList>
            <consortium name="NCBI Pathogen Detection Project"/>
        </authorList>
    </citation>
    <scope>NUCLEOTIDE SEQUENCE</scope>
    <source>
        <strain evidence="6">Clostridioides</strain>
        <strain evidence="5">HN1000</strain>
    </source>
</reference>
<dbReference type="GO" id="GO:1990170">
    <property type="term" value="P:stress response to cadmium ion"/>
    <property type="evidence" value="ECO:0007669"/>
    <property type="project" value="TreeGrafter"/>
</dbReference>
<dbReference type="GO" id="GO:0016301">
    <property type="term" value="F:kinase activity"/>
    <property type="evidence" value="ECO:0007669"/>
    <property type="project" value="UniProtKB-KW"/>
</dbReference>
<keyword evidence="3" id="KW-0418">Kinase</keyword>
<dbReference type="InterPro" id="IPR001943">
    <property type="entry name" value="UVR_dom"/>
</dbReference>
<evidence type="ECO:0000313" key="6">
    <source>
        <dbReference type="EMBL" id="HBH2621596.1"/>
    </source>
</evidence>
<dbReference type="EMBL" id="DAEPXK010000031">
    <property type="protein sequence ID" value="HBH1543154.1"/>
    <property type="molecule type" value="Genomic_DNA"/>
</dbReference>
<dbReference type="Proteomes" id="UP000878956">
    <property type="component" value="Unassembled WGS sequence"/>
</dbReference>
<evidence type="ECO:0000313" key="13">
    <source>
        <dbReference type="Proteomes" id="UP000372533"/>
    </source>
</evidence>
<dbReference type="GO" id="GO:1990169">
    <property type="term" value="P:stress response to copper ion"/>
    <property type="evidence" value="ECO:0007669"/>
    <property type="project" value="TreeGrafter"/>
</dbReference>
<dbReference type="AlphaFoldDB" id="A0A031WDZ8"/>
<evidence type="ECO:0000313" key="7">
    <source>
        <dbReference type="EMBL" id="SJT21942.1"/>
    </source>
</evidence>
<dbReference type="KEGG" id="pdf:CD630DERM_00240"/>
<accession>A0A031WDZ8</accession>
<dbReference type="PROSITE" id="PS50151">
    <property type="entry name" value="UVR"/>
    <property type="match status" value="1"/>
</dbReference>
<proteinExistence type="predicted"/>
<dbReference type="GO" id="GO:0046870">
    <property type="term" value="F:cadmium ion binding"/>
    <property type="evidence" value="ECO:0007669"/>
    <property type="project" value="TreeGrafter"/>
</dbReference>
<dbReference type="InterPro" id="IPR025542">
    <property type="entry name" value="YacH"/>
</dbReference>
<dbReference type="EMBL" id="FUPS01000019">
    <property type="protein sequence ID" value="SJT21942.1"/>
    <property type="molecule type" value="Genomic_DNA"/>
</dbReference>
<dbReference type="EMBL" id="CAADAT010000024">
    <property type="protein sequence ID" value="VFD55706.1"/>
    <property type="molecule type" value="Genomic_DNA"/>
</dbReference>
<dbReference type="EMBL" id="CAAJVP010000023">
    <property type="protein sequence ID" value="VHY20072.1"/>
    <property type="molecule type" value="Genomic_DNA"/>
</dbReference>
<evidence type="ECO:0000259" key="1">
    <source>
        <dbReference type="PROSITE" id="PS50151"/>
    </source>
</evidence>
<reference evidence="12 14" key="3">
    <citation type="submission" date="2019-02" db="EMBL/GenBank/DDBJ databases">
        <authorList>
            <consortium name="Pathogen Informatics"/>
        </authorList>
    </citation>
    <scope>NUCLEOTIDE SEQUENCE [LARGE SCALE GENOMIC DNA]</scope>
    <source>
        <strain evidence="9 12">078GUE027</strain>
        <strain evidence="14">clo34</strain>
        <strain evidence="8">Clo34</strain>
        <strain evidence="10">Tl291</strain>
        <strain evidence="13">tl291</strain>
        <strain evidence="7 11">VRECD0157</strain>
    </source>
</reference>
<protein>
    <submittedName>
        <fullName evidence="3">Activator of protein kinase McsB</fullName>
    </submittedName>
    <submittedName>
        <fullName evidence="2">Putative DNA repair protein</fullName>
    </submittedName>
    <submittedName>
        <fullName evidence="7">Uncharacterized protein with conserved CXXC pairs</fullName>
    </submittedName>
    <submittedName>
        <fullName evidence="5">UvrB/UvrC motif-containing protein</fullName>
    </submittedName>
</protein>
<evidence type="ECO:0000313" key="4">
    <source>
        <dbReference type="EMBL" id="CDT02167.1"/>
    </source>
</evidence>
<evidence type="ECO:0000313" key="3">
    <source>
        <dbReference type="EMBL" id="CDS90270.1"/>
    </source>
</evidence>
<dbReference type="InterPro" id="IPR036876">
    <property type="entry name" value="UVR_dom_sf"/>
</dbReference>
<evidence type="ECO:0000313" key="14">
    <source>
        <dbReference type="Proteomes" id="UP000411588"/>
    </source>
</evidence>
<dbReference type="GO" id="GO:0050897">
    <property type="term" value="F:cobalt ion binding"/>
    <property type="evidence" value="ECO:0007669"/>
    <property type="project" value="TreeGrafter"/>
</dbReference>
<dbReference type="EMBL" id="LK932894">
    <property type="protein sequence ID" value="CDT02167.1"/>
    <property type="molecule type" value="Genomic_DNA"/>
</dbReference>
<dbReference type="EMBL" id="LK932409">
    <property type="protein sequence ID" value="CDS88908.1"/>
    <property type="molecule type" value="Genomic_DNA"/>
</dbReference>
<dbReference type="Proteomes" id="UP000189137">
    <property type="component" value="Unassembled WGS sequence"/>
</dbReference>